<gene>
    <name evidence="7" type="ORF">IAC96_04685</name>
</gene>
<evidence type="ECO:0000256" key="1">
    <source>
        <dbReference type="ARBA" id="ARBA00004196"/>
    </source>
</evidence>
<reference evidence="7" key="2">
    <citation type="journal article" date="2021" name="PeerJ">
        <title>Extensive microbial diversity within the chicken gut microbiome revealed by metagenomics and culture.</title>
        <authorList>
            <person name="Gilroy R."/>
            <person name="Ravi A."/>
            <person name="Getino M."/>
            <person name="Pursley I."/>
            <person name="Horton D.L."/>
            <person name="Alikhan N.F."/>
            <person name="Baker D."/>
            <person name="Gharbi K."/>
            <person name="Hall N."/>
            <person name="Watson M."/>
            <person name="Adriaenssens E.M."/>
            <person name="Foster-Nyarko E."/>
            <person name="Jarju S."/>
            <person name="Secka A."/>
            <person name="Antonio M."/>
            <person name="Oren A."/>
            <person name="Chaudhuri R.R."/>
            <person name="La Ragione R."/>
            <person name="Hildebrand F."/>
            <person name="Pallen M.J."/>
        </authorList>
    </citation>
    <scope>NUCLEOTIDE SEQUENCE</scope>
    <source>
        <strain evidence="7">ChiW13-3771</strain>
    </source>
</reference>
<evidence type="ECO:0000256" key="2">
    <source>
        <dbReference type="ARBA" id="ARBA00008814"/>
    </source>
</evidence>
<comment type="similarity">
    <text evidence="2">Belongs to the bacterial solute-binding protein 8 family.</text>
</comment>
<dbReference type="GO" id="GO:1901678">
    <property type="term" value="P:iron coordination entity transport"/>
    <property type="evidence" value="ECO:0007669"/>
    <property type="project" value="UniProtKB-ARBA"/>
</dbReference>
<reference evidence="7" key="1">
    <citation type="submission" date="2020-10" db="EMBL/GenBank/DDBJ databases">
        <authorList>
            <person name="Gilroy R."/>
        </authorList>
    </citation>
    <scope>NUCLEOTIDE SEQUENCE</scope>
    <source>
        <strain evidence="7">ChiW13-3771</strain>
    </source>
</reference>
<feature type="signal peptide" evidence="5">
    <location>
        <begin position="1"/>
        <end position="24"/>
    </location>
</feature>
<dbReference type="InterPro" id="IPR002491">
    <property type="entry name" value="ABC_transptr_periplasmic_BD"/>
</dbReference>
<dbReference type="GO" id="GO:0030288">
    <property type="term" value="C:outer membrane-bounded periplasmic space"/>
    <property type="evidence" value="ECO:0007669"/>
    <property type="project" value="TreeGrafter"/>
</dbReference>
<evidence type="ECO:0000313" key="7">
    <source>
        <dbReference type="EMBL" id="HIR88229.1"/>
    </source>
</evidence>
<evidence type="ECO:0000313" key="8">
    <source>
        <dbReference type="Proteomes" id="UP000824201"/>
    </source>
</evidence>
<sequence length="325" mass="35747">MQKKILALFTIATFTIGVLSGCQASNTPSTTSETTGFTSANTSSEMITITDARGEVEIPANPQAIVDLSGNSDILHVLGYSVVGTANSDAYDYTKFPSYLEDTLEGAKILGYSMQDTMDIEGILELNPDLIIISSVQEKMYNQLQQIAPTVMVELAQINWKEDLHTFAKMMNKEDIIDKWLSDYETKAKEKGAEIQNSYGEDTTYLALLASGGQLFVFDSAGIGSIMYEDMGLKKPENMPAQENISLPVISYEGLAEIDADYLFVVGTDSDMESLTQNSIYQNMRAVKNGNVIELPSSPYFNIGYSCIGRNLFLDEFASLMEKSK</sequence>
<evidence type="ECO:0000256" key="4">
    <source>
        <dbReference type="ARBA" id="ARBA00022729"/>
    </source>
</evidence>
<keyword evidence="3" id="KW-0813">Transport</keyword>
<dbReference type="EMBL" id="DVHN01000052">
    <property type="protein sequence ID" value="HIR88229.1"/>
    <property type="molecule type" value="Genomic_DNA"/>
</dbReference>
<feature type="chain" id="PRO_5039125446" evidence="5">
    <location>
        <begin position="25"/>
        <end position="325"/>
    </location>
</feature>
<proteinExistence type="inferred from homology"/>
<dbReference type="PANTHER" id="PTHR30532:SF21">
    <property type="entry name" value="SIDEROPHORE-BINDING LIPOPROTEIN YFIY-RELATED"/>
    <property type="match status" value="1"/>
</dbReference>
<dbReference type="Pfam" id="PF01497">
    <property type="entry name" value="Peripla_BP_2"/>
    <property type="match status" value="1"/>
</dbReference>
<dbReference type="SUPFAM" id="SSF53807">
    <property type="entry name" value="Helical backbone' metal receptor"/>
    <property type="match status" value="1"/>
</dbReference>
<protein>
    <submittedName>
        <fullName evidence="7">ABC transporter substrate-binding protein</fullName>
    </submittedName>
</protein>
<dbReference type="Proteomes" id="UP000824201">
    <property type="component" value="Unassembled WGS sequence"/>
</dbReference>
<dbReference type="InterPro" id="IPR051313">
    <property type="entry name" value="Bact_iron-sidero_bind"/>
</dbReference>
<dbReference type="AlphaFoldDB" id="A0A9D1JCS1"/>
<dbReference type="PANTHER" id="PTHR30532">
    <property type="entry name" value="IRON III DICITRATE-BINDING PERIPLASMIC PROTEIN"/>
    <property type="match status" value="1"/>
</dbReference>
<evidence type="ECO:0000256" key="5">
    <source>
        <dbReference type="SAM" id="SignalP"/>
    </source>
</evidence>
<evidence type="ECO:0000259" key="6">
    <source>
        <dbReference type="PROSITE" id="PS50983"/>
    </source>
</evidence>
<feature type="domain" description="Fe/B12 periplasmic-binding" evidence="6">
    <location>
        <begin position="63"/>
        <end position="325"/>
    </location>
</feature>
<accession>A0A9D1JCS1</accession>
<dbReference type="PROSITE" id="PS50983">
    <property type="entry name" value="FE_B12_PBP"/>
    <property type="match status" value="1"/>
</dbReference>
<name>A0A9D1JCS1_9FIRM</name>
<comment type="subcellular location">
    <subcellularLocation>
        <location evidence="1">Cell envelope</location>
    </subcellularLocation>
</comment>
<dbReference type="Gene3D" id="3.40.50.1980">
    <property type="entry name" value="Nitrogenase molybdenum iron protein domain"/>
    <property type="match status" value="2"/>
</dbReference>
<comment type="caution">
    <text evidence="7">The sequence shown here is derived from an EMBL/GenBank/DDBJ whole genome shotgun (WGS) entry which is preliminary data.</text>
</comment>
<organism evidence="7 8">
    <name type="scientific">Candidatus Fimimorpha faecalis</name>
    <dbReference type="NCBI Taxonomy" id="2840824"/>
    <lineage>
        <taxon>Bacteria</taxon>
        <taxon>Bacillati</taxon>
        <taxon>Bacillota</taxon>
        <taxon>Clostridia</taxon>
        <taxon>Eubacteriales</taxon>
        <taxon>Candidatus Fimimorpha</taxon>
    </lineage>
</organism>
<dbReference type="PROSITE" id="PS51257">
    <property type="entry name" value="PROKAR_LIPOPROTEIN"/>
    <property type="match status" value="1"/>
</dbReference>
<keyword evidence="4 5" id="KW-0732">Signal</keyword>
<evidence type="ECO:0000256" key="3">
    <source>
        <dbReference type="ARBA" id="ARBA00022448"/>
    </source>
</evidence>